<dbReference type="Pfam" id="PF04299">
    <property type="entry name" value="FMN_bind_2"/>
    <property type="match status" value="1"/>
</dbReference>
<dbReference type="AlphaFoldDB" id="A0A2W2AVP2"/>
<organism evidence="1 2">
    <name type="scientific">Jiangella anatolica</name>
    <dbReference type="NCBI Taxonomy" id="2670374"/>
    <lineage>
        <taxon>Bacteria</taxon>
        <taxon>Bacillati</taxon>
        <taxon>Actinomycetota</taxon>
        <taxon>Actinomycetes</taxon>
        <taxon>Jiangellales</taxon>
        <taxon>Jiangellaceae</taxon>
        <taxon>Jiangella</taxon>
    </lineage>
</organism>
<proteinExistence type="predicted"/>
<keyword evidence="2" id="KW-1185">Reference proteome</keyword>
<dbReference type="InterPro" id="IPR007396">
    <property type="entry name" value="TR_PAI2-type"/>
</dbReference>
<dbReference type="EMBL" id="POTW01000153">
    <property type="protein sequence ID" value="PZF79285.1"/>
    <property type="molecule type" value="Genomic_DNA"/>
</dbReference>
<dbReference type="Gene3D" id="2.30.110.10">
    <property type="entry name" value="Electron Transport, Fmn-binding Protein, Chain A"/>
    <property type="match status" value="1"/>
</dbReference>
<dbReference type="InterPro" id="IPR012349">
    <property type="entry name" value="Split_barrel_FMN-bd"/>
</dbReference>
<accession>A0A2W2AVP2</accession>
<dbReference type="PANTHER" id="PTHR35802">
    <property type="entry name" value="PROTEASE SYNTHASE AND SPORULATION PROTEIN PAI 2"/>
    <property type="match status" value="1"/>
</dbReference>
<name>A0A2W2AVP2_9ACTN</name>
<dbReference type="PIRSF" id="PIRSF010372">
    <property type="entry name" value="PaiB"/>
    <property type="match status" value="1"/>
</dbReference>
<protein>
    <submittedName>
        <fullName evidence="1">Transcriptional regulator</fullName>
    </submittedName>
</protein>
<dbReference type="SUPFAM" id="SSF50475">
    <property type="entry name" value="FMN-binding split barrel"/>
    <property type="match status" value="1"/>
</dbReference>
<evidence type="ECO:0000313" key="2">
    <source>
        <dbReference type="Proteomes" id="UP000248764"/>
    </source>
</evidence>
<dbReference type="PANTHER" id="PTHR35802:SF1">
    <property type="entry name" value="PROTEASE SYNTHASE AND SPORULATION PROTEIN PAI 2"/>
    <property type="match status" value="1"/>
</dbReference>
<evidence type="ECO:0000313" key="1">
    <source>
        <dbReference type="EMBL" id="PZF79285.1"/>
    </source>
</evidence>
<comment type="caution">
    <text evidence="1">The sequence shown here is derived from an EMBL/GenBank/DDBJ whole genome shotgun (WGS) entry which is preliminary data.</text>
</comment>
<sequence>MSSAIARTVWQFADCTGTVAATVPVQYGAPAMHTPRHFRADSPDREGRLIRENPFGLIICGDAGSSADAVPGAAPVATHVPMLRRPDPDGRPPADGEPLLGGVVLGHLARVNPQAAALRTAGSALAVFLGPDAYVSPTWYDGDRPNVPTWNYAAVHLSGPIRVVDDRDEALAIIMASIDATEAYAGTGWDPTPSLDYVDKLLAGIVAFELTVTDVRSTFKLSQNKPVETQRRVAGRLAASAHGRDRELAALMTDVLRLGDDAA</sequence>
<dbReference type="Proteomes" id="UP000248764">
    <property type="component" value="Unassembled WGS sequence"/>
</dbReference>
<reference evidence="1 2" key="1">
    <citation type="submission" date="2018-01" db="EMBL/GenBank/DDBJ databases">
        <title>Draft genome sequence of Jiangella sp. GTF31.</title>
        <authorList>
            <person name="Sahin N."/>
            <person name="Ay H."/>
            <person name="Saygin H."/>
        </authorList>
    </citation>
    <scope>NUCLEOTIDE SEQUENCE [LARGE SCALE GENOMIC DNA]</scope>
    <source>
        <strain evidence="1 2">GTF31</strain>
    </source>
</reference>
<gene>
    <name evidence="1" type="ORF">C1I92_31960</name>
</gene>